<reference evidence="2" key="1">
    <citation type="journal article" date="2023" name="Nat. Plants">
        <title>Single-cell RNA sequencing provides a high-resolution roadmap for understanding the multicellular compartmentation of specialized metabolism.</title>
        <authorList>
            <person name="Sun S."/>
            <person name="Shen X."/>
            <person name="Li Y."/>
            <person name="Li Y."/>
            <person name="Wang S."/>
            <person name="Li R."/>
            <person name="Zhang H."/>
            <person name="Shen G."/>
            <person name="Guo B."/>
            <person name="Wei J."/>
            <person name="Xu J."/>
            <person name="St-Pierre B."/>
            <person name="Chen S."/>
            <person name="Sun C."/>
        </authorList>
    </citation>
    <scope>NUCLEOTIDE SEQUENCE [LARGE SCALE GENOMIC DNA]</scope>
</reference>
<evidence type="ECO:0000313" key="2">
    <source>
        <dbReference type="Proteomes" id="UP001060085"/>
    </source>
</evidence>
<accession>A0ACC0BFV8</accession>
<comment type="caution">
    <text evidence="1">The sequence shown here is derived from an EMBL/GenBank/DDBJ whole genome shotgun (WGS) entry which is preliminary data.</text>
</comment>
<evidence type="ECO:0000313" key="1">
    <source>
        <dbReference type="EMBL" id="KAI5671507.1"/>
    </source>
</evidence>
<gene>
    <name evidence="1" type="ORF">M9H77_11871</name>
</gene>
<proteinExistence type="predicted"/>
<organism evidence="1 2">
    <name type="scientific">Catharanthus roseus</name>
    <name type="common">Madagascar periwinkle</name>
    <name type="synonym">Vinca rosea</name>
    <dbReference type="NCBI Taxonomy" id="4058"/>
    <lineage>
        <taxon>Eukaryota</taxon>
        <taxon>Viridiplantae</taxon>
        <taxon>Streptophyta</taxon>
        <taxon>Embryophyta</taxon>
        <taxon>Tracheophyta</taxon>
        <taxon>Spermatophyta</taxon>
        <taxon>Magnoliopsida</taxon>
        <taxon>eudicotyledons</taxon>
        <taxon>Gunneridae</taxon>
        <taxon>Pentapetalae</taxon>
        <taxon>asterids</taxon>
        <taxon>lamiids</taxon>
        <taxon>Gentianales</taxon>
        <taxon>Apocynaceae</taxon>
        <taxon>Rauvolfioideae</taxon>
        <taxon>Vinceae</taxon>
        <taxon>Catharanthinae</taxon>
        <taxon>Catharanthus</taxon>
    </lineage>
</organism>
<protein>
    <submittedName>
        <fullName evidence="1">Uncharacterized protein</fullName>
    </submittedName>
</protein>
<keyword evidence="2" id="KW-1185">Reference proteome</keyword>
<dbReference type="EMBL" id="CM044703">
    <property type="protein sequence ID" value="KAI5671507.1"/>
    <property type="molecule type" value="Genomic_DNA"/>
</dbReference>
<sequence>MCFIVFSFCSGSQTEDNMGLSVPSRSKTLKESKNGTKTELLSWIQELKTLIQDFDLQLGDSRNDLRRRSELQLQLQEFNPKLSFTFLIRSFTRLLFGIEKGRII</sequence>
<dbReference type="Proteomes" id="UP001060085">
    <property type="component" value="Linkage Group LG03"/>
</dbReference>
<name>A0ACC0BFV8_CATRO</name>